<feature type="non-terminal residue" evidence="1">
    <location>
        <position position="1"/>
    </location>
</feature>
<proteinExistence type="predicted"/>
<dbReference type="InterPro" id="IPR003004">
    <property type="entry name" value="GspF/PilC"/>
</dbReference>
<dbReference type="Gene3D" id="1.20.81.30">
    <property type="entry name" value="Type II secretion system (T2SS), domain F"/>
    <property type="match status" value="1"/>
</dbReference>
<sequence length="58" mass="6444">IVSGLRRYVRTKTGKFRFDKVSLKLPILGPVVRKICISRFARTLSTLVGSGVPILESL</sequence>
<comment type="caution">
    <text evidence="1">The sequence shown here is derived from an EMBL/GenBank/DDBJ whole genome shotgun (WGS) entry which is preliminary data.</text>
</comment>
<accession>X1P4G7</accession>
<gene>
    <name evidence="1" type="ORF">S06H3_47846</name>
</gene>
<reference evidence="1" key="1">
    <citation type="journal article" date="2014" name="Front. Microbiol.">
        <title>High frequency of phylogenetically diverse reductive dehalogenase-homologous genes in deep subseafloor sedimentary metagenomes.</title>
        <authorList>
            <person name="Kawai M."/>
            <person name="Futagami T."/>
            <person name="Toyoda A."/>
            <person name="Takaki Y."/>
            <person name="Nishi S."/>
            <person name="Hori S."/>
            <person name="Arai W."/>
            <person name="Tsubouchi T."/>
            <person name="Morono Y."/>
            <person name="Uchiyama I."/>
            <person name="Ito T."/>
            <person name="Fujiyama A."/>
            <person name="Inagaki F."/>
            <person name="Takami H."/>
        </authorList>
    </citation>
    <scope>NUCLEOTIDE SEQUENCE</scope>
    <source>
        <strain evidence="1">Expedition CK06-06</strain>
    </source>
</reference>
<dbReference type="InterPro" id="IPR042094">
    <property type="entry name" value="T2SS_GspF_sf"/>
</dbReference>
<organism evidence="1">
    <name type="scientific">marine sediment metagenome</name>
    <dbReference type="NCBI Taxonomy" id="412755"/>
    <lineage>
        <taxon>unclassified sequences</taxon>
        <taxon>metagenomes</taxon>
        <taxon>ecological metagenomes</taxon>
    </lineage>
</organism>
<evidence type="ECO:0000313" key="1">
    <source>
        <dbReference type="EMBL" id="GAI37336.1"/>
    </source>
</evidence>
<dbReference type="PANTHER" id="PTHR30012">
    <property type="entry name" value="GENERAL SECRETION PATHWAY PROTEIN"/>
    <property type="match status" value="1"/>
</dbReference>
<name>X1P4G7_9ZZZZ</name>
<dbReference type="GO" id="GO:0015628">
    <property type="term" value="P:protein secretion by the type II secretion system"/>
    <property type="evidence" value="ECO:0007669"/>
    <property type="project" value="TreeGrafter"/>
</dbReference>
<dbReference type="AlphaFoldDB" id="X1P4G7"/>
<protein>
    <submittedName>
        <fullName evidence="1">Uncharacterized protein</fullName>
    </submittedName>
</protein>
<dbReference type="EMBL" id="BARV01030086">
    <property type="protein sequence ID" value="GAI37336.1"/>
    <property type="molecule type" value="Genomic_DNA"/>
</dbReference>
<dbReference type="GO" id="GO:0005886">
    <property type="term" value="C:plasma membrane"/>
    <property type="evidence" value="ECO:0007669"/>
    <property type="project" value="TreeGrafter"/>
</dbReference>
<dbReference type="PANTHER" id="PTHR30012:SF7">
    <property type="entry name" value="PROTEIN TRANSPORT PROTEIN HOFC HOMOLOG"/>
    <property type="match status" value="1"/>
</dbReference>